<name>A0ABQ6FLE2_9CHLR</name>
<protein>
    <submittedName>
        <fullName evidence="1">Uncharacterized protein</fullName>
    </submittedName>
</protein>
<dbReference type="Proteomes" id="UP001344906">
    <property type="component" value="Unassembled WGS sequence"/>
</dbReference>
<sequence length="45" mass="4570">MGTPVQRWYAGTTFAGVEDEGSGVVGGRGPQSLTLAARSTVEGIC</sequence>
<reference evidence="1 2" key="1">
    <citation type="submission" date="2023-02" db="EMBL/GenBank/DDBJ databases">
        <title>Dictyobacter halimunensis sp. nov., a new member of the class Ktedonobacteria from forest soil in a geothermal area.</title>
        <authorList>
            <person name="Rachmania M.K."/>
            <person name="Ningsih F."/>
            <person name="Sakai Y."/>
            <person name="Yabe S."/>
            <person name="Yokota A."/>
            <person name="Sjamsuridzal W."/>
        </authorList>
    </citation>
    <scope>NUCLEOTIDE SEQUENCE [LARGE SCALE GENOMIC DNA]</scope>
    <source>
        <strain evidence="1 2">S3.2.2.5</strain>
    </source>
</reference>
<gene>
    <name evidence="1" type="ORF">KDH_13290</name>
</gene>
<organism evidence="1 2">
    <name type="scientific">Dictyobacter halimunensis</name>
    <dbReference type="NCBI Taxonomy" id="3026934"/>
    <lineage>
        <taxon>Bacteria</taxon>
        <taxon>Bacillati</taxon>
        <taxon>Chloroflexota</taxon>
        <taxon>Ktedonobacteria</taxon>
        <taxon>Ktedonobacterales</taxon>
        <taxon>Dictyobacteraceae</taxon>
        <taxon>Dictyobacter</taxon>
    </lineage>
</organism>
<dbReference type="EMBL" id="BSRI01000001">
    <property type="protein sequence ID" value="GLV54482.1"/>
    <property type="molecule type" value="Genomic_DNA"/>
</dbReference>
<proteinExistence type="predicted"/>
<evidence type="ECO:0000313" key="2">
    <source>
        <dbReference type="Proteomes" id="UP001344906"/>
    </source>
</evidence>
<keyword evidence="2" id="KW-1185">Reference proteome</keyword>
<accession>A0ABQ6FLE2</accession>
<evidence type="ECO:0000313" key="1">
    <source>
        <dbReference type="EMBL" id="GLV54482.1"/>
    </source>
</evidence>
<comment type="caution">
    <text evidence="1">The sequence shown here is derived from an EMBL/GenBank/DDBJ whole genome shotgun (WGS) entry which is preliminary data.</text>
</comment>